<dbReference type="SUPFAM" id="SSF48179">
    <property type="entry name" value="6-phosphogluconate dehydrogenase C-terminal domain-like"/>
    <property type="match status" value="1"/>
</dbReference>
<dbReference type="Pfam" id="PF08546">
    <property type="entry name" value="ApbA_C"/>
    <property type="match status" value="1"/>
</dbReference>
<dbReference type="SUPFAM" id="SSF51735">
    <property type="entry name" value="NAD(P)-binding Rossmann-fold domains"/>
    <property type="match status" value="1"/>
</dbReference>
<evidence type="ECO:0000256" key="3">
    <source>
        <dbReference type="ARBA" id="ARBA00023002"/>
    </source>
</evidence>
<protein>
    <submittedName>
        <fullName evidence="6">Unannotated protein</fullName>
    </submittedName>
</protein>
<accession>A0A6J7PV94</accession>
<dbReference type="Gene3D" id="3.40.50.720">
    <property type="entry name" value="NAD(P)-binding Rossmann-like Domain"/>
    <property type="match status" value="1"/>
</dbReference>
<dbReference type="InterPro" id="IPR013752">
    <property type="entry name" value="KPA_reductase"/>
</dbReference>
<dbReference type="Gene3D" id="1.10.1040.10">
    <property type="entry name" value="N-(1-d-carboxylethyl)-l-norvaline Dehydrogenase, domain 2"/>
    <property type="match status" value="1"/>
</dbReference>
<dbReference type="NCBIfam" id="TIGR00745">
    <property type="entry name" value="apbA_panE"/>
    <property type="match status" value="1"/>
</dbReference>
<dbReference type="PANTHER" id="PTHR21708">
    <property type="entry name" value="PROBABLE 2-DEHYDROPANTOATE 2-REDUCTASE"/>
    <property type="match status" value="1"/>
</dbReference>
<organism evidence="6">
    <name type="scientific">freshwater metagenome</name>
    <dbReference type="NCBI Taxonomy" id="449393"/>
    <lineage>
        <taxon>unclassified sequences</taxon>
        <taxon>metagenomes</taxon>
        <taxon>ecological metagenomes</taxon>
    </lineage>
</organism>
<dbReference type="InterPro" id="IPR003710">
    <property type="entry name" value="ApbA"/>
</dbReference>
<evidence type="ECO:0000313" key="6">
    <source>
        <dbReference type="EMBL" id="CAB5009247.1"/>
    </source>
</evidence>
<dbReference type="InterPro" id="IPR013332">
    <property type="entry name" value="KPR_N"/>
</dbReference>
<gene>
    <name evidence="6" type="ORF">UFOPK4092_00296</name>
</gene>
<keyword evidence="2" id="KW-0521">NADP</keyword>
<feature type="domain" description="Ketopantoate reductase C-terminal" evidence="5">
    <location>
        <begin position="178"/>
        <end position="316"/>
    </location>
</feature>
<comment type="similarity">
    <text evidence="1">Belongs to the ketopantoate reductase family.</text>
</comment>
<dbReference type="Pfam" id="PF02558">
    <property type="entry name" value="ApbA"/>
    <property type="match status" value="1"/>
</dbReference>
<sequence length="339" mass="36056">MSARVLVVGAGALGGVMAAKLTRAGRDVSVIDANIAHVAQMNSPGLRVNVIDDEWLVPINAVSDVADLEGPFDFALLTVKSLFIKAAIQPLLDRDLVGTYVSLGNGLVQDRIQELTGPERLVIGTVSWGATNFGPGHVAQTTIAPISIGEIHGGLTDRLRNLADVLEVIAEVHYSDRIYGQVWAKLLLNSTFSGLSAVTGLVYGDVCALPQGRELAFKLWTEGYDVARALGIDLDEVAGVDPLDLVVRDSAELPHANCTLDELMARIGQTKASMLQDLEKGALTEVDVINGGVVENARRMNLPSPYNSSVVEIVHSCEKDKLMPGVSNLTLMDELAGGL</sequence>
<name>A0A6J7PV94_9ZZZZ</name>
<dbReference type="AlphaFoldDB" id="A0A6J7PV94"/>
<evidence type="ECO:0000256" key="2">
    <source>
        <dbReference type="ARBA" id="ARBA00022857"/>
    </source>
</evidence>
<evidence type="ECO:0000259" key="5">
    <source>
        <dbReference type="Pfam" id="PF08546"/>
    </source>
</evidence>
<dbReference type="EMBL" id="CAFBPJ010000020">
    <property type="protein sequence ID" value="CAB5009247.1"/>
    <property type="molecule type" value="Genomic_DNA"/>
</dbReference>
<reference evidence="6" key="1">
    <citation type="submission" date="2020-05" db="EMBL/GenBank/DDBJ databases">
        <authorList>
            <person name="Chiriac C."/>
            <person name="Salcher M."/>
            <person name="Ghai R."/>
            <person name="Kavagutti S V."/>
        </authorList>
    </citation>
    <scope>NUCLEOTIDE SEQUENCE</scope>
</reference>
<dbReference type="GO" id="GO:0008677">
    <property type="term" value="F:2-dehydropantoate 2-reductase activity"/>
    <property type="evidence" value="ECO:0007669"/>
    <property type="project" value="InterPro"/>
</dbReference>
<dbReference type="InterPro" id="IPR036291">
    <property type="entry name" value="NAD(P)-bd_dom_sf"/>
</dbReference>
<evidence type="ECO:0000256" key="1">
    <source>
        <dbReference type="ARBA" id="ARBA00007870"/>
    </source>
</evidence>
<evidence type="ECO:0000259" key="4">
    <source>
        <dbReference type="Pfam" id="PF02558"/>
    </source>
</evidence>
<dbReference type="GO" id="GO:0005737">
    <property type="term" value="C:cytoplasm"/>
    <property type="evidence" value="ECO:0007669"/>
    <property type="project" value="TreeGrafter"/>
</dbReference>
<feature type="domain" description="Ketopantoate reductase N-terminal" evidence="4">
    <location>
        <begin position="5"/>
        <end position="151"/>
    </location>
</feature>
<keyword evidence="3" id="KW-0560">Oxidoreductase</keyword>
<proteinExistence type="inferred from homology"/>
<dbReference type="InterPro" id="IPR051402">
    <property type="entry name" value="KPR-Related"/>
</dbReference>
<dbReference type="GO" id="GO:0015940">
    <property type="term" value="P:pantothenate biosynthetic process"/>
    <property type="evidence" value="ECO:0007669"/>
    <property type="project" value="InterPro"/>
</dbReference>
<dbReference type="PANTHER" id="PTHR21708:SF26">
    <property type="entry name" value="2-DEHYDROPANTOATE 2-REDUCTASE"/>
    <property type="match status" value="1"/>
</dbReference>
<dbReference type="InterPro" id="IPR013328">
    <property type="entry name" value="6PGD_dom2"/>
</dbReference>
<dbReference type="InterPro" id="IPR008927">
    <property type="entry name" value="6-PGluconate_DH-like_C_sf"/>
</dbReference>